<comment type="subcellular location">
    <subcellularLocation>
        <location evidence="1">Membrane</location>
        <topology evidence="1">Multi-pass membrane protein</topology>
    </subcellularLocation>
</comment>
<dbReference type="AlphaFoldDB" id="A0A9X3FUI0"/>
<evidence type="ECO:0000256" key="4">
    <source>
        <dbReference type="ARBA" id="ARBA00023136"/>
    </source>
</evidence>
<evidence type="ECO:0000256" key="3">
    <source>
        <dbReference type="ARBA" id="ARBA00022989"/>
    </source>
</evidence>
<keyword evidence="2 5" id="KW-0812">Transmembrane</keyword>
<gene>
    <name evidence="6" type="ORF">OW157_02415</name>
</gene>
<dbReference type="GO" id="GO:0016020">
    <property type="term" value="C:membrane"/>
    <property type="evidence" value="ECO:0007669"/>
    <property type="project" value="UniProtKB-SubCell"/>
</dbReference>
<dbReference type="Proteomes" id="UP001146670">
    <property type="component" value="Unassembled WGS sequence"/>
</dbReference>
<evidence type="ECO:0000256" key="5">
    <source>
        <dbReference type="SAM" id="Phobius"/>
    </source>
</evidence>
<dbReference type="NCBIfam" id="NF037968">
    <property type="entry name" value="SemiSWEET_2"/>
    <property type="match status" value="1"/>
</dbReference>
<proteinExistence type="predicted"/>
<feature type="transmembrane region" description="Helical" evidence="5">
    <location>
        <begin position="57"/>
        <end position="76"/>
    </location>
</feature>
<sequence length="86" mass="9553">MFGIIAGLLTTISAMPQALKTIRTRDVSGLSLLMYTCLVVGQILWLIHGLIILDPGLILSNIVSLIINGIILFMLLKYQTKRDRNK</sequence>
<evidence type="ECO:0000256" key="1">
    <source>
        <dbReference type="ARBA" id="ARBA00004141"/>
    </source>
</evidence>
<name>A0A9X3FUI0_9LACT</name>
<accession>A0A9X3FUI0</accession>
<keyword evidence="4 5" id="KW-0472">Membrane</keyword>
<protein>
    <submittedName>
        <fullName evidence="6">SemiSWEET transporter</fullName>
    </submittedName>
</protein>
<dbReference type="InterPro" id="IPR006603">
    <property type="entry name" value="PQ-loop_rpt"/>
</dbReference>
<dbReference type="InterPro" id="IPR047662">
    <property type="entry name" value="SemiSWEET"/>
</dbReference>
<keyword evidence="7" id="KW-1185">Reference proteome</keyword>
<comment type="caution">
    <text evidence="6">The sequence shown here is derived from an EMBL/GenBank/DDBJ whole genome shotgun (WGS) entry which is preliminary data.</text>
</comment>
<dbReference type="Gene3D" id="1.20.1280.290">
    <property type="match status" value="1"/>
</dbReference>
<dbReference type="GO" id="GO:0051119">
    <property type="term" value="F:sugar transmembrane transporter activity"/>
    <property type="evidence" value="ECO:0007669"/>
    <property type="project" value="InterPro"/>
</dbReference>
<evidence type="ECO:0000313" key="6">
    <source>
        <dbReference type="EMBL" id="MCZ0725419.1"/>
    </source>
</evidence>
<evidence type="ECO:0000313" key="7">
    <source>
        <dbReference type="Proteomes" id="UP001146670"/>
    </source>
</evidence>
<dbReference type="Pfam" id="PF04193">
    <property type="entry name" value="PQ-loop"/>
    <property type="match status" value="1"/>
</dbReference>
<reference evidence="6" key="1">
    <citation type="submission" date="2022-12" db="EMBL/GenBank/DDBJ databases">
        <title>Description and comparative metabolic analysis of Aerococcus sp. nov., isolated from the feces of a pig.</title>
        <authorList>
            <person name="Chang Y.-H."/>
        </authorList>
    </citation>
    <scope>NUCLEOTIDE SEQUENCE</scope>
    <source>
        <strain evidence="6">YH-aer222</strain>
    </source>
</reference>
<evidence type="ECO:0000256" key="2">
    <source>
        <dbReference type="ARBA" id="ARBA00022692"/>
    </source>
</evidence>
<dbReference type="EMBL" id="JAPRFR010000001">
    <property type="protein sequence ID" value="MCZ0725419.1"/>
    <property type="molecule type" value="Genomic_DNA"/>
</dbReference>
<dbReference type="RefSeq" id="WP_268751736.1">
    <property type="nucleotide sequence ID" value="NZ_JAPRFQ010000001.1"/>
</dbReference>
<feature type="transmembrane region" description="Helical" evidence="5">
    <location>
        <begin position="32"/>
        <end position="51"/>
    </location>
</feature>
<keyword evidence="3 5" id="KW-1133">Transmembrane helix</keyword>
<organism evidence="6 7">
    <name type="scientific">Aerococcus kribbianus</name>
    <dbReference type="NCBI Taxonomy" id="2999064"/>
    <lineage>
        <taxon>Bacteria</taxon>
        <taxon>Bacillati</taxon>
        <taxon>Bacillota</taxon>
        <taxon>Bacilli</taxon>
        <taxon>Lactobacillales</taxon>
        <taxon>Aerococcaceae</taxon>
        <taxon>Aerococcus</taxon>
    </lineage>
</organism>